<dbReference type="HOGENOM" id="CLU_140176_9_5_5"/>
<dbReference type="Proteomes" id="UP000019666">
    <property type="component" value="Unassembled WGS sequence"/>
</dbReference>
<evidence type="ECO:0000313" key="3">
    <source>
        <dbReference type="Proteomes" id="UP000019666"/>
    </source>
</evidence>
<sequence>MARPRTQLGKVEVEVHGFEPDYLDPQRAAEYLGLSVSFLAKLRMAENRHRGPAFVKLGKVVLYRRTDLDQWLASHVVGGV</sequence>
<organism evidence="2 3">
    <name type="scientific">Rubellimicrobium mesophilum DSM 19309</name>
    <dbReference type="NCBI Taxonomy" id="442562"/>
    <lineage>
        <taxon>Bacteria</taxon>
        <taxon>Pseudomonadati</taxon>
        <taxon>Pseudomonadota</taxon>
        <taxon>Alphaproteobacteria</taxon>
        <taxon>Rhodobacterales</taxon>
        <taxon>Roseobacteraceae</taxon>
        <taxon>Rubellimicrobium</taxon>
    </lineage>
</organism>
<proteinExistence type="predicted"/>
<dbReference type="STRING" id="442562.Rumeso_03119"/>
<evidence type="ECO:0000259" key="1">
    <source>
        <dbReference type="Pfam" id="PF12728"/>
    </source>
</evidence>
<accession>A0A017HLU1</accession>
<protein>
    <recommendedName>
        <fullName evidence="1">Helix-turn-helix domain-containing protein</fullName>
    </recommendedName>
</protein>
<name>A0A017HLU1_9RHOB</name>
<dbReference type="EMBL" id="AOSK01000087">
    <property type="protein sequence ID" value="EYD75295.1"/>
    <property type="molecule type" value="Genomic_DNA"/>
</dbReference>
<keyword evidence="3" id="KW-1185">Reference proteome</keyword>
<dbReference type="Pfam" id="PF12728">
    <property type="entry name" value="HTH_17"/>
    <property type="match status" value="1"/>
</dbReference>
<feature type="domain" description="Helix-turn-helix" evidence="1">
    <location>
        <begin position="22"/>
        <end position="75"/>
    </location>
</feature>
<gene>
    <name evidence="2" type="ORF">Rumeso_03119</name>
</gene>
<evidence type="ECO:0000313" key="2">
    <source>
        <dbReference type="EMBL" id="EYD75295.1"/>
    </source>
</evidence>
<dbReference type="AlphaFoldDB" id="A0A017HLU1"/>
<comment type="caution">
    <text evidence="2">The sequence shown here is derived from an EMBL/GenBank/DDBJ whole genome shotgun (WGS) entry which is preliminary data.</text>
</comment>
<reference evidence="2 3" key="1">
    <citation type="submission" date="2013-02" db="EMBL/GenBank/DDBJ databases">
        <authorList>
            <person name="Fiebig A."/>
            <person name="Goeker M."/>
            <person name="Klenk H.-P.P."/>
        </authorList>
    </citation>
    <scope>NUCLEOTIDE SEQUENCE [LARGE SCALE GENOMIC DNA]</scope>
    <source>
        <strain evidence="2 3">DSM 19309</strain>
    </source>
</reference>
<dbReference type="InterPro" id="IPR041657">
    <property type="entry name" value="HTH_17"/>
</dbReference>
<dbReference type="OrthoDB" id="9806994at2"/>